<dbReference type="PANTHER" id="PTHR38445">
    <property type="entry name" value="HTH-TYPE TRANSCRIPTIONAL REPRESSOR YTRA"/>
    <property type="match status" value="1"/>
</dbReference>
<dbReference type="Pfam" id="PF00392">
    <property type="entry name" value="GntR"/>
    <property type="match status" value="1"/>
</dbReference>
<dbReference type="InterPro" id="IPR000524">
    <property type="entry name" value="Tscrpt_reg_HTH_GntR"/>
</dbReference>
<accession>A0A923J255</accession>
<dbReference type="SUPFAM" id="SSF46785">
    <property type="entry name" value="Winged helix' DNA-binding domain"/>
    <property type="match status" value="1"/>
</dbReference>
<evidence type="ECO:0000256" key="3">
    <source>
        <dbReference type="ARBA" id="ARBA00023163"/>
    </source>
</evidence>
<dbReference type="CDD" id="cd07377">
    <property type="entry name" value="WHTH_GntR"/>
    <property type="match status" value="1"/>
</dbReference>
<comment type="caution">
    <text evidence="5">The sequence shown here is derived from an EMBL/GenBank/DDBJ whole genome shotgun (WGS) entry which is preliminary data.</text>
</comment>
<sequence length="129" mass="14493">MLLKIDFESDIPIYVQIKNGILQGLAKGELSPGQNLPSVRQLAEDIGINMHTVNKAYNLLKNDGFLTIDRRKGAIINDKISSPTEEYKSFLEENLKSTIAEALCKGISEEEFLISCKNIFKIYQEGTKK</sequence>
<dbReference type="SMART" id="SM00345">
    <property type="entry name" value="HTH_GNTR"/>
    <property type="match status" value="1"/>
</dbReference>
<gene>
    <name evidence="5" type="ORF">HGG79_10020</name>
</gene>
<organism evidence="5 6">
    <name type="scientific">Clostridium tetanomorphum</name>
    <dbReference type="NCBI Taxonomy" id="1553"/>
    <lineage>
        <taxon>Bacteria</taxon>
        <taxon>Bacillati</taxon>
        <taxon>Bacillota</taxon>
        <taxon>Clostridia</taxon>
        <taxon>Eubacteriales</taxon>
        <taxon>Clostridiaceae</taxon>
        <taxon>Clostridium</taxon>
    </lineage>
</organism>
<dbReference type="RefSeq" id="WP_035144094.1">
    <property type="nucleotide sequence ID" value="NZ_JAAZWO010000010.1"/>
</dbReference>
<reference evidence="5 6" key="1">
    <citation type="submission" date="2020-04" db="EMBL/GenBank/DDBJ databases">
        <title>Genomic insights into acetone-butanol-ethanol (ABE) fermentation by sequencing solventogenic clostridia strains.</title>
        <authorList>
            <person name="Brown S."/>
        </authorList>
    </citation>
    <scope>NUCLEOTIDE SEQUENCE [LARGE SCALE GENOMIC DNA]</scope>
    <source>
        <strain evidence="5 6">DJ011</strain>
    </source>
</reference>
<evidence type="ECO:0000256" key="2">
    <source>
        <dbReference type="ARBA" id="ARBA00023125"/>
    </source>
</evidence>
<evidence type="ECO:0000313" key="5">
    <source>
        <dbReference type="EMBL" id="MBC2398108.1"/>
    </source>
</evidence>
<dbReference type="Proteomes" id="UP000563151">
    <property type="component" value="Unassembled WGS sequence"/>
</dbReference>
<dbReference type="InterPro" id="IPR036390">
    <property type="entry name" value="WH_DNA-bd_sf"/>
</dbReference>
<dbReference type="GO" id="GO:0003700">
    <property type="term" value="F:DNA-binding transcription factor activity"/>
    <property type="evidence" value="ECO:0007669"/>
    <property type="project" value="InterPro"/>
</dbReference>
<keyword evidence="6" id="KW-1185">Reference proteome</keyword>
<keyword evidence="3" id="KW-0804">Transcription</keyword>
<evidence type="ECO:0000313" key="6">
    <source>
        <dbReference type="Proteomes" id="UP000563151"/>
    </source>
</evidence>
<evidence type="ECO:0000259" key="4">
    <source>
        <dbReference type="PROSITE" id="PS50949"/>
    </source>
</evidence>
<dbReference type="AlphaFoldDB" id="A0A923J255"/>
<dbReference type="PANTHER" id="PTHR38445:SF12">
    <property type="entry name" value="GNTR-FAMILY TRANSCRIPTIONAL REGULATOR"/>
    <property type="match status" value="1"/>
</dbReference>
<name>A0A923J255_CLOTT</name>
<keyword evidence="1" id="KW-0805">Transcription regulation</keyword>
<dbReference type="GO" id="GO:0003677">
    <property type="term" value="F:DNA binding"/>
    <property type="evidence" value="ECO:0007669"/>
    <property type="project" value="UniProtKB-KW"/>
</dbReference>
<keyword evidence="2" id="KW-0238">DNA-binding</keyword>
<feature type="domain" description="HTH gntR-type" evidence="4">
    <location>
        <begin position="11"/>
        <end position="79"/>
    </location>
</feature>
<dbReference type="InterPro" id="IPR036388">
    <property type="entry name" value="WH-like_DNA-bd_sf"/>
</dbReference>
<protein>
    <submittedName>
        <fullName evidence="5">GntR family transcriptional regulator</fullName>
    </submittedName>
</protein>
<evidence type="ECO:0000256" key="1">
    <source>
        <dbReference type="ARBA" id="ARBA00023015"/>
    </source>
</evidence>
<dbReference type="EMBL" id="JAAZWO010000010">
    <property type="protein sequence ID" value="MBC2398108.1"/>
    <property type="molecule type" value="Genomic_DNA"/>
</dbReference>
<dbReference type="PROSITE" id="PS50949">
    <property type="entry name" value="HTH_GNTR"/>
    <property type="match status" value="1"/>
</dbReference>
<proteinExistence type="predicted"/>
<dbReference type="Gene3D" id="1.10.10.10">
    <property type="entry name" value="Winged helix-like DNA-binding domain superfamily/Winged helix DNA-binding domain"/>
    <property type="match status" value="1"/>
</dbReference>